<feature type="region of interest" description="Disordered" evidence="1">
    <location>
        <begin position="137"/>
        <end position="165"/>
    </location>
</feature>
<comment type="caution">
    <text evidence="3">The sequence shown here is derived from an EMBL/GenBank/DDBJ whole genome shotgun (WGS) entry which is preliminary data.</text>
</comment>
<keyword evidence="4" id="KW-1185">Reference proteome</keyword>
<keyword evidence="2" id="KW-0472">Membrane</keyword>
<feature type="compositionally biased region" description="Pro residues" evidence="1">
    <location>
        <begin position="155"/>
        <end position="165"/>
    </location>
</feature>
<protein>
    <submittedName>
        <fullName evidence="3">Uncharacterized protein</fullName>
    </submittedName>
</protein>
<dbReference type="EMBL" id="JACBZX010000001">
    <property type="protein sequence ID" value="NYG36765.1"/>
    <property type="molecule type" value="Genomic_DNA"/>
</dbReference>
<gene>
    <name evidence="3" type="ORF">BJY28_001234</name>
</gene>
<dbReference type="Proteomes" id="UP000592181">
    <property type="component" value="Unassembled WGS sequence"/>
</dbReference>
<evidence type="ECO:0000313" key="3">
    <source>
        <dbReference type="EMBL" id="NYG36765.1"/>
    </source>
</evidence>
<proteinExistence type="predicted"/>
<feature type="transmembrane region" description="Helical" evidence="2">
    <location>
        <begin position="49"/>
        <end position="70"/>
    </location>
</feature>
<evidence type="ECO:0000313" key="4">
    <source>
        <dbReference type="Proteomes" id="UP000592181"/>
    </source>
</evidence>
<dbReference type="AlphaFoldDB" id="A0A852XE48"/>
<keyword evidence="2" id="KW-1133">Transmembrane helix</keyword>
<keyword evidence="2" id="KW-0812">Transmembrane</keyword>
<accession>A0A852XE48</accession>
<organism evidence="3 4">
    <name type="scientific">Janibacter alkaliphilus</name>
    <dbReference type="NCBI Taxonomy" id="1069963"/>
    <lineage>
        <taxon>Bacteria</taxon>
        <taxon>Bacillati</taxon>
        <taxon>Actinomycetota</taxon>
        <taxon>Actinomycetes</taxon>
        <taxon>Micrococcales</taxon>
        <taxon>Intrasporangiaceae</taxon>
        <taxon>Janibacter</taxon>
    </lineage>
</organism>
<reference evidence="3 4" key="1">
    <citation type="submission" date="2020-07" db="EMBL/GenBank/DDBJ databases">
        <title>Sequencing the genomes of 1000 actinobacteria strains.</title>
        <authorList>
            <person name="Klenk H.-P."/>
        </authorList>
    </citation>
    <scope>NUCLEOTIDE SEQUENCE [LARGE SCALE GENOMIC DNA]</scope>
    <source>
        <strain evidence="3 4">DSM 24723</strain>
    </source>
</reference>
<evidence type="ECO:0000256" key="1">
    <source>
        <dbReference type="SAM" id="MobiDB-lite"/>
    </source>
</evidence>
<evidence type="ECO:0000256" key="2">
    <source>
        <dbReference type="SAM" id="Phobius"/>
    </source>
</evidence>
<name>A0A852XE48_9MICO</name>
<feature type="transmembrane region" description="Helical" evidence="2">
    <location>
        <begin position="76"/>
        <end position="93"/>
    </location>
</feature>
<dbReference type="RefSeq" id="WP_179462219.1">
    <property type="nucleotide sequence ID" value="NZ_JACBZX010000001.1"/>
</dbReference>
<sequence length="165" mass="18151">MKVTSPSGATWRVSRRWLPWRRRTSLDPISGMPSTPSGLSLGDDPISMIFGVIILIVALPFLIVALVVMAAVALELLLLLLLLPLVILGRVLFGRAWRVEIRQGWEPVWETEAGGWRESGRLIERLGQDLQQGRMPWRVPAGGSSPTPHQHLTGQPPPGQPPPPV</sequence>